<dbReference type="Proteomes" id="UP001149165">
    <property type="component" value="Unassembled WGS sequence"/>
</dbReference>
<feature type="compositionally biased region" description="Basic and acidic residues" evidence="6">
    <location>
        <begin position="532"/>
        <end position="542"/>
    </location>
</feature>
<keyword evidence="4 7" id="KW-1133">Transmembrane helix</keyword>
<proteinExistence type="inferred from homology"/>
<evidence type="ECO:0000256" key="4">
    <source>
        <dbReference type="ARBA" id="ARBA00022989"/>
    </source>
</evidence>
<dbReference type="NCBIfam" id="TIGR00800">
    <property type="entry name" value="ncs1"/>
    <property type="match status" value="1"/>
</dbReference>
<dbReference type="PANTHER" id="PTHR30618">
    <property type="entry name" value="NCS1 FAMILY PURINE/PYRIMIDINE TRANSPORTER"/>
    <property type="match status" value="1"/>
</dbReference>
<dbReference type="EMBL" id="JAPQKH010000005">
    <property type="protein sequence ID" value="KAJ5097133.1"/>
    <property type="molecule type" value="Genomic_DNA"/>
</dbReference>
<feature type="transmembrane region" description="Helical" evidence="7">
    <location>
        <begin position="74"/>
        <end position="93"/>
    </location>
</feature>
<dbReference type="Pfam" id="PF02133">
    <property type="entry name" value="Transp_cyt_pur"/>
    <property type="match status" value="1"/>
</dbReference>
<reference evidence="8" key="1">
    <citation type="submission" date="2022-11" db="EMBL/GenBank/DDBJ databases">
        <authorList>
            <person name="Petersen C."/>
        </authorList>
    </citation>
    <scope>NUCLEOTIDE SEQUENCE</scope>
    <source>
        <strain evidence="8">IBT 30069</strain>
    </source>
</reference>
<feature type="transmembrane region" description="Helical" evidence="7">
    <location>
        <begin position="437"/>
        <end position="459"/>
    </location>
</feature>
<dbReference type="AlphaFoldDB" id="A0A9W9FBI9"/>
<feature type="transmembrane region" description="Helical" evidence="7">
    <location>
        <begin position="369"/>
        <end position="386"/>
    </location>
</feature>
<evidence type="ECO:0000256" key="7">
    <source>
        <dbReference type="SAM" id="Phobius"/>
    </source>
</evidence>
<organism evidence="8 9">
    <name type="scientific">Penicillium angulare</name>
    <dbReference type="NCBI Taxonomy" id="116970"/>
    <lineage>
        <taxon>Eukaryota</taxon>
        <taxon>Fungi</taxon>
        <taxon>Dikarya</taxon>
        <taxon>Ascomycota</taxon>
        <taxon>Pezizomycotina</taxon>
        <taxon>Eurotiomycetes</taxon>
        <taxon>Eurotiomycetidae</taxon>
        <taxon>Eurotiales</taxon>
        <taxon>Aspergillaceae</taxon>
        <taxon>Penicillium</taxon>
    </lineage>
</organism>
<feature type="transmembrane region" description="Helical" evidence="7">
    <location>
        <begin position="479"/>
        <end position="501"/>
    </location>
</feature>
<dbReference type="CDD" id="cd11482">
    <property type="entry name" value="SLC-NCS1sbd_NRT1-like"/>
    <property type="match status" value="1"/>
</dbReference>
<name>A0A9W9FBI9_9EURO</name>
<evidence type="ECO:0000256" key="1">
    <source>
        <dbReference type="ARBA" id="ARBA00004141"/>
    </source>
</evidence>
<evidence type="ECO:0000313" key="8">
    <source>
        <dbReference type="EMBL" id="KAJ5097133.1"/>
    </source>
</evidence>
<gene>
    <name evidence="8" type="ORF">N7456_007854</name>
</gene>
<comment type="similarity">
    <text evidence="2">Belongs to the purine-cytosine permease (2.A.39) family.</text>
</comment>
<dbReference type="PANTHER" id="PTHR30618:SF2">
    <property type="entry name" value="ALLANTOIN PERMEASE-RELATED"/>
    <property type="match status" value="1"/>
</dbReference>
<evidence type="ECO:0000313" key="9">
    <source>
        <dbReference type="Proteomes" id="UP001149165"/>
    </source>
</evidence>
<comment type="caution">
    <text evidence="8">The sequence shown here is derived from an EMBL/GenBank/DDBJ whole genome shotgun (WGS) entry which is preliminary data.</text>
</comment>
<reference evidence="8" key="2">
    <citation type="journal article" date="2023" name="IMA Fungus">
        <title>Comparative genomic study of the Penicillium genus elucidates a diverse pangenome and 15 lateral gene transfer events.</title>
        <authorList>
            <person name="Petersen C."/>
            <person name="Sorensen T."/>
            <person name="Nielsen M.R."/>
            <person name="Sondergaard T.E."/>
            <person name="Sorensen J.L."/>
            <person name="Fitzpatrick D.A."/>
            <person name="Frisvad J.C."/>
            <person name="Nielsen K.L."/>
        </authorList>
    </citation>
    <scope>NUCLEOTIDE SEQUENCE</scope>
    <source>
        <strain evidence="8">IBT 30069</strain>
    </source>
</reference>
<accession>A0A9W9FBI9</accession>
<feature type="transmembrane region" description="Helical" evidence="7">
    <location>
        <begin position="398"/>
        <end position="417"/>
    </location>
</feature>
<keyword evidence="9" id="KW-1185">Reference proteome</keyword>
<feature type="transmembrane region" description="Helical" evidence="7">
    <location>
        <begin position="130"/>
        <end position="152"/>
    </location>
</feature>
<feature type="transmembrane region" description="Helical" evidence="7">
    <location>
        <begin position="43"/>
        <end position="62"/>
    </location>
</feature>
<protein>
    <submittedName>
        <fullName evidence="8">Uracil permease</fullName>
    </submittedName>
</protein>
<keyword evidence="5 7" id="KW-0472">Membrane</keyword>
<dbReference type="GO" id="GO:0005886">
    <property type="term" value="C:plasma membrane"/>
    <property type="evidence" value="ECO:0007669"/>
    <property type="project" value="TreeGrafter"/>
</dbReference>
<dbReference type="FunFam" id="1.10.4160.10:FF:000001">
    <property type="entry name" value="Uracil permease, putative"/>
    <property type="match status" value="1"/>
</dbReference>
<evidence type="ECO:0000256" key="3">
    <source>
        <dbReference type="ARBA" id="ARBA00022692"/>
    </source>
</evidence>
<dbReference type="GO" id="GO:0015205">
    <property type="term" value="F:nucleobase transmembrane transporter activity"/>
    <property type="evidence" value="ECO:0007669"/>
    <property type="project" value="TreeGrafter"/>
</dbReference>
<dbReference type="InterPro" id="IPR001248">
    <property type="entry name" value="Pur-cyt_permease"/>
</dbReference>
<evidence type="ECO:0000256" key="6">
    <source>
        <dbReference type="SAM" id="MobiDB-lite"/>
    </source>
</evidence>
<evidence type="ECO:0000256" key="2">
    <source>
        <dbReference type="ARBA" id="ARBA00008974"/>
    </source>
</evidence>
<dbReference type="InterPro" id="IPR045225">
    <property type="entry name" value="Uracil/uridine/allantoin_perm"/>
</dbReference>
<feature type="region of interest" description="Disordered" evidence="6">
    <location>
        <begin position="525"/>
        <end position="561"/>
    </location>
</feature>
<keyword evidence="3 7" id="KW-0812">Transmembrane</keyword>
<feature type="transmembrane region" description="Helical" evidence="7">
    <location>
        <begin position="278"/>
        <end position="303"/>
    </location>
</feature>
<feature type="transmembrane region" description="Helical" evidence="7">
    <location>
        <begin position="172"/>
        <end position="191"/>
    </location>
</feature>
<feature type="transmembrane region" description="Helical" evidence="7">
    <location>
        <begin position="237"/>
        <end position="257"/>
    </location>
</feature>
<dbReference type="OrthoDB" id="2018619at2759"/>
<evidence type="ECO:0000256" key="5">
    <source>
        <dbReference type="ARBA" id="ARBA00023136"/>
    </source>
</evidence>
<feature type="transmembrane region" description="Helical" evidence="7">
    <location>
        <begin position="323"/>
        <end position="341"/>
    </location>
</feature>
<dbReference type="InterPro" id="IPR012681">
    <property type="entry name" value="NCS1"/>
</dbReference>
<feature type="transmembrane region" description="Helical" evidence="7">
    <location>
        <begin position="198"/>
        <end position="217"/>
    </location>
</feature>
<comment type="subcellular location">
    <subcellularLocation>
        <location evidence="1">Membrane</location>
        <topology evidence="1">Multi-pass membrane protein</topology>
    </subcellularLocation>
</comment>
<sequence>MEKLKWTLDKLTVHHEPGLTNAELMLTNDDLQPVDPQRRQWRWLNYIAFWIADSLNINTWMISSSMIVAGLSWWQAWICVWIGYFIAACFVCLTGRIGAVYHISFPVTARASFGIWGSLWPVINRVVMAIIWYGVQGYIGGECVTVMISAIWPSYRNLPNTIPSGAGVTTQGFVSFFLFWLGSLPALWFPVHKIRHLFTVKAFYSPIAAIAFFAWAISRANGIGPIVHQPATIKGGALGWEIVKGIMSCIGNFAALIMNDPDFSRFARTPKDALWSQLFTIPIGFGITSFIGIIVSSSASVIYGQEVWNPLTLLDMFLNDASSGQRFGIFIIALGFTLAQLGTNISANSVSAGTDLTALLPRYLNIRRGSYICAAISLAMCPWKLVASSNQFTTYLSAYSLFLSAIAGPMIVDYYIIRRGYLDIRALYSARKTDPYYYNYGFSWRAYTSYIAGILMNIVGFVGQVGPEVPVGAQYIYNINYFSGFIVSGGMYWILCTLFPIPATSDKWNEVDIDELSEFTVAYGQEVPDEENSPRYGDRRSISDSLPGDDQKKLSIASKRV</sequence>
<dbReference type="Gene3D" id="1.10.4160.10">
    <property type="entry name" value="Hydantoin permease"/>
    <property type="match status" value="1"/>
</dbReference>